<dbReference type="PANTHER" id="PTHR23268">
    <property type="entry name" value="T-CELL RECEPTOR BETA CHAIN"/>
    <property type="match status" value="1"/>
</dbReference>
<sequence>MGPSVLMAVKGSDVQLNCTHKKDSTFVQMYWYRQRPGQTMTLIVFTSSLSNKHDYGESDPNKFPVIKTVPESGSLTVNNVESDDSAVYFCSVSKHTVLLQILLILLLELAFKEPLHVIQPPCKYVYLWEFFK</sequence>
<dbReference type="InterPro" id="IPR036179">
    <property type="entry name" value="Ig-like_dom_sf"/>
</dbReference>
<dbReference type="InterPro" id="IPR050413">
    <property type="entry name" value="TCR_beta_variable"/>
</dbReference>
<dbReference type="InterPro" id="IPR013106">
    <property type="entry name" value="Ig_V-set"/>
</dbReference>
<keyword evidence="2" id="KW-0391">Immunity</keyword>
<proteinExistence type="predicted"/>
<evidence type="ECO:0000259" key="3">
    <source>
        <dbReference type="PROSITE" id="PS50835"/>
    </source>
</evidence>
<reference evidence="4" key="1">
    <citation type="submission" date="2025-08" db="UniProtKB">
        <authorList>
            <consortium name="Ensembl"/>
        </authorList>
    </citation>
    <scope>IDENTIFICATION</scope>
</reference>
<dbReference type="SMART" id="SM00406">
    <property type="entry name" value="IGv"/>
    <property type="match status" value="1"/>
</dbReference>
<keyword evidence="1" id="KW-0732">Signal</keyword>
<dbReference type="CDD" id="cd00099">
    <property type="entry name" value="IgV"/>
    <property type="match status" value="1"/>
</dbReference>
<dbReference type="SUPFAM" id="SSF48726">
    <property type="entry name" value="Immunoglobulin"/>
    <property type="match status" value="1"/>
</dbReference>
<dbReference type="InterPro" id="IPR013783">
    <property type="entry name" value="Ig-like_fold"/>
</dbReference>
<dbReference type="PANTHER" id="PTHR23268:SF102">
    <property type="entry name" value="IMMUNOGLOBULIN V-SET DOMAIN-CONTAINING PROTEIN"/>
    <property type="match status" value="1"/>
</dbReference>
<feature type="domain" description="Ig-like" evidence="3">
    <location>
        <begin position="1"/>
        <end position="100"/>
    </location>
</feature>
<evidence type="ECO:0000313" key="5">
    <source>
        <dbReference type="Proteomes" id="UP000694700"/>
    </source>
</evidence>
<name>A0A8C1YL68_CYPCA</name>
<dbReference type="Proteomes" id="UP000694700">
    <property type="component" value="Unplaced"/>
</dbReference>
<dbReference type="AlphaFoldDB" id="A0A8C1YL68"/>
<dbReference type="Ensembl" id="ENSCCRT00015014547.1">
    <property type="protein sequence ID" value="ENSCCRP00015014048.1"/>
    <property type="gene ID" value="ENSCCRG00015006367.1"/>
</dbReference>
<protein>
    <recommendedName>
        <fullName evidence="3">Ig-like domain-containing protein</fullName>
    </recommendedName>
</protein>
<dbReference type="GO" id="GO:0005886">
    <property type="term" value="C:plasma membrane"/>
    <property type="evidence" value="ECO:0007669"/>
    <property type="project" value="TreeGrafter"/>
</dbReference>
<accession>A0A8C1YL68</accession>
<evidence type="ECO:0000256" key="1">
    <source>
        <dbReference type="ARBA" id="ARBA00022729"/>
    </source>
</evidence>
<evidence type="ECO:0000256" key="2">
    <source>
        <dbReference type="ARBA" id="ARBA00022859"/>
    </source>
</evidence>
<dbReference type="Gene3D" id="2.60.40.10">
    <property type="entry name" value="Immunoglobulins"/>
    <property type="match status" value="1"/>
</dbReference>
<dbReference type="InterPro" id="IPR007110">
    <property type="entry name" value="Ig-like_dom"/>
</dbReference>
<dbReference type="GO" id="GO:0002376">
    <property type="term" value="P:immune system process"/>
    <property type="evidence" value="ECO:0007669"/>
    <property type="project" value="UniProtKB-KW"/>
</dbReference>
<organism evidence="4 5">
    <name type="scientific">Cyprinus carpio</name>
    <name type="common">Common carp</name>
    <dbReference type="NCBI Taxonomy" id="7962"/>
    <lineage>
        <taxon>Eukaryota</taxon>
        <taxon>Metazoa</taxon>
        <taxon>Chordata</taxon>
        <taxon>Craniata</taxon>
        <taxon>Vertebrata</taxon>
        <taxon>Euteleostomi</taxon>
        <taxon>Actinopterygii</taxon>
        <taxon>Neopterygii</taxon>
        <taxon>Teleostei</taxon>
        <taxon>Ostariophysi</taxon>
        <taxon>Cypriniformes</taxon>
        <taxon>Cyprinidae</taxon>
        <taxon>Cyprininae</taxon>
        <taxon>Cyprinus</taxon>
    </lineage>
</organism>
<dbReference type="SMART" id="SM00409">
    <property type="entry name" value="IG"/>
    <property type="match status" value="1"/>
</dbReference>
<evidence type="ECO:0000313" key="4">
    <source>
        <dbReference type="Ensembl" id="ENSCCRP00015014048.1"/>
    </source>
</evidence>
<dbReference type="Pfam" id="PF07686">
    <property type="entry name" value="V-set"/>
    <property type="match status" value="1"/>
</dbReference>
<dbReference type="GO" id="GO:0007166">
    <property type="term" value="P:cell surface receptor signaling pathway"/>
    <property type="evidence" value="ECO:0007669"/>
    <property type="project" value="TreeGrafter"/>
</dbReference>
<dbReference type="InterPro" id="IPR003599">
    <property type="entry name" value="Ig_sub"/>
</dbReference>
<dbReference type="PROSITE" id="PS50835">
    <property type="entry name" value="IG_LIKE"/>
    <property type="match status" value="1"/>
</dbReference>